<evidence type="ECO:0000256" key="1">
    <source>
        <dbReference type="ARBA" id="ARBA00004239"/>
    </source>
</evidence>
<comment type="caution">
    <text evidence="13">The sequence shown here is derived from an EMBL/GenBank/DDBJ whole genome shotgun (WGS) entry which is preliminary data.</text>
</comment>
<feature type="domain" description="Peptidase S1" evidence="11">
    <location>
        <begin position="150"/>
        <end position="412"/>
    </location>
</feature>
<dbReference type="SMART" id="SM00680">
    <property type="entry name" value="CLIP"/>
    <property type="match status" value="1"/>
</dbReference>
<dbReference type="InterPro" id="IPR018114">
    <property type="entry name" value="TRYPSIN_HIS"/>
</dbReference>
<feature type="domain" description="Clip" evidence="12">
    <location>
        <begin position="19"/>
        <end position="85"/>
    </location>
</feature>
<evidence type="ECO:0000313" key="13">
    <source>
        <dbReference type="EMBL" id="KAJ1529768.1"/>
    </source>
</evidence>
<keyword evidence="5 9" id="KW-0720">Serine protease</keyword>
<gene>
    <name evidence="13" type="ORF">ONE63_006515</name>
</gene>
<accession>A0AAV7XXS4</accession>
<dbReference type="InterPro" id="IPR009003">
    <property type="entry name" value="Peptidase_S1_PA"/>
</dbReference>
<keyword evidence="4 9" id="KW-0378">Hydrolase</keyword>
<dbReference type="Gene3D" id="3.30.1640.30">
    <property type="match status" value="1"/>
</dbReference>
<dbReference type="GO" id="GO:0004252">
    <property type="term" value="F:serine-type endopeptidase activity"/>
    <property type="evidence" value="ECO:0007669"/>
    <property type="project" value="UniProtKB-UniRule"/>
</dbReference>
<evidence type="ECO:0000259" key="12">
    <source>
        <dbReference type="PROSITE" id="PS51888"/>
    </source>
</evidence>
<dbReference type="PROSITE" id="PS51888">
    <property type="entry name" value="CLIP"/>
    <property type="match status" value="1"/>
</dbReference>
<dbReference type="Pfam" id="PF00089">
    <property type="entry name" value="Trypsin"/>
    <property type="match status" value="1"/>
</dbReference>
<evidence type="ECO:0000313" key="14">
    <source>
        <dbReference type="Proteomes" id="UP001075354"/>
    </source>
</evidence>
<comment type="similarity">
    <text evidence="8 9">Belongs to the peptidase S1 family. CLIP subfamily.</text>
</comment>
<dbReference type="PROSITE" id="PS00134">
    <property type="entry name" value="TRYPSIN_HIS"/>
    <property type="match status" value="1"/>
</dbReference>
<evidence type="ECO:0000256" key="10">
    <source>
        <dbReference type="SAM" id="MobiDB-lite"/>
    </source>
</evidence>
<evidence type="ECO:0000256" key="5">
    <source>
        <dbReference type="ARBA" id="ARBA00022825"/>
    </source>
</evidence>
<keyword evidence="3 9" id="KW-0732">Signal</keyword>
<dbReference type="PROSITE" id="PS50240">
    <property type="entry name" value="TRYPSIN_DOM"/>
    <property type="match status" value="1"/>
</dbReference>
<evidence type="ECO:0000256" key="9">
    <source>
        <dbReference type="RuleBase" id="RU366078"/>
    </source>
</evidence>
<dbReference type="CDD" id="cd00190">
    <property type="entry name" value="Tryp_SPc"/>
    <property type="match status" value="1"/>
</dbReference>
<dbReference type="GO" id="GO:0006508">
    <property type="term" value="P:proteolysis"/>
    <property type="evidence" value="ECO:0007669"/>
    <property type="project" value="UniProtKB-KW"/>
</dbReference>
<dbReference type="Gene3D" id="2.40.10.10">
    <property type="entry name" value="Trypsin-like serine proteases"/>
    <property type="match status" value="2"/>
</dbReference>
<dbReference type="InterPro" id="IPR001314">
    <property type="entry name" value="Peptidase_S1A"/>
</dbReference>
<dbReference type="SMART" id="SM00020">
    <property type="entry name" value="Tryp_SPc"/>
    <property type="match status" value="1"/>
</dbReference>
<evidence type="ECO:0000256" key="3">
    <source>
        <dbReference type="ARBA" id="ARBA00022729"/>
    </source>
</evidence>
<feature type="signal peptide" evidence="9">
    <location>
        <begin position="1"/>
        <end position="17"/>
    </location>
</feature>
<keyword evidence="6" id="KW-1015">Disulfide bond</keyword>
<dbReference type="EMBL" id="JAPTSV010000003">
    <property type="protein sequence ID" value="KAJ1529768.1"/>
    <property type="molecule type" value="Genomic_DNA"/>
</dbReference>
<keyword evidence="2 9" id="KW-0645">Protease</keyword>
<dbReference type="InterPro" id="IPR001254">
    <property type="entry name" value="Trypsin_dom"/>
</dbReference>
<dbReference type="InterPro" id="IPR043504">
    <property type="entry name" value="Peptidase_S1_PA_chymotrypsin"/>
</dbReference>
<dbReference type="InterPro" id="IPR022700">
    <property type="entry name" value="CLIP"/>
</dbReference>
<evidence type="ECO:0000256" key="8">
    <source>
        <dbReference type="ARBA" id="ARBA00024195"/>
    </source>
</evidence>
<sequence length="413" mass="44567">MRCLLWLLLTHLSPCAGSECTTPDRLSGTCVLLQRCPPLFALLKGSGQPVSPQVIEFLRKSHCGFQGSDPKVGTRGTVACPQVCCPRLDPSQPTQPSFNPATPRPTARPTQRPQRPQQQDLSDGGVDVSKEPNLQLLAHDVCGPSTFNRIINGNKTQVFEFPWMARLGYRSTRNGNVAYRCGGSLINSRYVLTAAHCVEGLKSTEILSTVRLGENDIQTDIDCSVVSGTTLCAPPVDDVGVEETIAHPGFSLEGPTRLQNDVALVRMDRRVKFTEAVRPICLPVGDEQFKELNGKKVIVAGWGTTETGISSTQLLQVRVPVVKGTTCADVYKSMLAISPAKQICAGGTKDGDSCNGDSGGPLKFAGIGVKGDPRTMQFGIVSFGPRKCGSLGMPGVYTRVGYYMQWILRTMRP</sequence>
<dbReference type="Proteomes" id="UP001075354">
    <property type="component" value="Chromosome 3"/>
</dbReference>
<dbReference type="GO" id="GO:0005576">
    <property type="term" value="C:extracellular region"/>
    <property type="evidence" value="ECO:0007669"/>
    <property type="project" value="UniProtKB-SubCell"/>
</dbReference>
<keyword evidence="14" id="KW-1185">Reference proteome</keyword>
<evidence type="ECO:0000256" key="6">
    <source>
        <dbReference type="ARBA" id="ARBA00023157"/>
    </source>
</evidence>
<dbReference type="PANTHER" id="PTHR24256">
    <property type="entry name" value="TRYPTASE-RELATED"/>
    <property type="match status" value="1"/>
</dbReference>
<dbReference type="AlphaFoldDB" id="A0AAV7XXS4"/>
<comment type="domain">
    <text evidence="9">The clip domain consists of 35-55 residues which are 'knitted' together usually by 3 conserved disulfide bonds forming a clip-like compact structure.</text>
</comment>
<keyword evidence="7" id="KW-0325">Glycoprotein</keyword>
<evidence type="ECO:0000256" key="7">
    <source>
        <dbReference type="ARBA" id="ARBA00023180"/>
    </source>
</evidence>
<evidence type="ECO:0000256" key="2">
    <source>
        <dbReference type="ARBA" id="ARBA00022670"/>
    </source>
</evidence>
<feature type="region of interest" description="Disordered" evidence="10">
    <location>
        <begin position="91"/>
        <end position="128"/>
    </location>
</feature>
<dbReference type="FunFam" id="2.40.10.10:FF:000036">
    <property type="entry name" value="Trypsin beta"/>
    <property type="match status" value="1"/>
</dbReference>
<reference evidence="13" key="1">
    <citation type="submission" date="2022-12" db="EMBL/GenBank/DDBJ databases">
        <title>Chromosome-level genome assembly of the bean flower thrips Megalurothrips usitatus.</title>
        <authorList>
            <person name="Ma L."/>
            <person name="Liu Q."/>
            <person name="Li H."/>
            <person name="Cai W."/>
        </authorList>
    </citation>
    <scope>NUCLEOTIDE SEQUENCE</scope>
    <source>
        <strain evidence="13">Cailab_2022a</strain>
    </source>
</reference>
<dbReference type="SUPFAM" id="SSF50494">
    <property type="entry name" value="Trypsin-like serine proteases"/>
    <property type="match status" value="1"/>
</dbReference>
<dbReference type="PRINTS" id="PR00722">
    <property type="entry name" value="CHYMOTRYPSIN"/>
</dbReference>
<dbReference type="EC" id="3.4.21.-" evidence="9"/>
<dbReference type="Pfam" id="PF12032">
    <property type="entry name" value="CLIP"/>
    <property type="match status" value="1"/>
</dbReference>
<proteinExistence type="inferred from homology"/>
<dbReference type="FunFam" id="2.40.10.10:FF:000028">
    <property type="entry name" value="Serine protease easter"/>
    <property type="match status" value="1"/>
</dbReference>
<feature type="compositionally biased region" description="Low complexity" evidence="10">
    <location>
        <begin position="100"/>
        <end position="119"/>
    </location>
</feature>
<dbReference type="InterPro" id="IPR051487">
    <property type="entry name" value="Ser/Thr_Proteases_Immune/Dev"/>
</dbReference>
<feature type="chain" id="PRO_5043111095" description="CLIP domain-containing serine protease" evidence="9">
    <location>
        <begin position="18"/>
        <end position="413"/>
    </location>
</feature>
<dbReference type="InterPro" id="IPR038565">
    <property type="entry name" value="CLIP_sf"/>
</dbReference>
<evidence type="ECO:0000259" key="11">
    <source>
        <dbReference type="PROSITE" id="PS50240"/>
    </source>
</evidence>
<organism evidence="13 14">
    <name type="scientific">Megalurothrips usitatus</name>
    <name type="common">bean blossom thrips</name>
    <dbReference type="NCBI Taxonomy" id="439358"/>
    <lineage>
        <taxon>Eukaryota</taxon>
        <taxon>Metazoa</taxon>
        <taxon>Ecdysozoa</taxon>
        <taxon>Arthropoda</taxon>
        <taxon>Hexapoda</taxon>
        <taxon>Insecta</taxon>
        <taxon>Pterygota</taxon>
        <taxon>Neoptera</taxon>
        <taxon>Paraneoptera</taxon>
        <taxon>Thysanoptera</taxon>
        <taxon>Terebrantia</taxon>
        <taxon>Thripoidea</taxon>
        <taxon>Thripidae</taxon>
        <taxon>Megalurothrips</taxon>
    </lineage>
</organism>
<keyword evidence="9" id="KW-0964">Secreted</keyword>
<protein>
    <recommendedName>
        <fullName evidence="9">CLIP domain-containing serine protease</fullName>
        <ecNumber evidence="9">3.4.21.-</ecNumber>
    </recommendedName>
</protein>
<evidence type="ECO:0000256" key="4">
    <source>
        <dbReference type="ARBA" id="ARBA00022801"/>
    </source>
</evidence>
<name>A0AAV7XXS4_9NEOP</name>
<comment type="subcellular location">
    <subcellularLocation>
        <location evidence="1">Secreted</location>
        <location evidence="1">Extracellular space</location>
    </subcellularLocation>
</comment>